<evidence type="ECO:0000256" key="2">
    <source>
        <dbReference type="ARBA" id="ARBA00022670"/>
    </source>
</evidence>
<dbReference type="InterPro" id="IPR036590">
    <property type="entry name" value="SRAP-like"/>
</dbReference>
<dbReference type="GO" id="GO:0106300">
    <property type="term" value="P:protein-DNA covalent cross-linking repair"/>
    <property type="evidence" value="ECO:0007669"/>
    <property type="project" value="InterPro"/>
</dbReference>
<evidence type="ECO:0000256" key="1">
    <source>
        <dbReference type="ARBA" id="ARBA00008136"/>
    </source>
</evidence>
<reference evidence="9 10" key="1">
    <citation type="submission" date="2018-09" db="EMBL/GenBank/DDBJ databases">
        <title>Novel species of Arthrobacter.</title>
        <authorList>
            <person name="Liu Q."/>
            <person name="Xin Y.-H."/>
        </authorList>
    </citation>
    <scope>NUCLEOTIDE SEQUENCE [LARGE SCALE GENOMIC DNA]</scope>
    <source>
        <strain evidence="9 10">Hz2</strain>
    </source>
</reference>
<name>A0A3A5M2S5_9MICC</name>
<dbReference type="InterPro" id="IPR003738">
    <property type="entry name" value="SRAP"/>
</dbReference>
<evidence type="ECO:0000313" key="9">
    <source>
        <dbReference type="EMBL" id="RJT76983.1"/>
    </source>
</evidence>
<keyword evidence="5" id="KW-0190">Covalent protein-DNA linkage</keyword>
<evidence type="ECO:0000256" key="7">
    <source>
        <dbReference type="ARBA" id="ARBA00023239"/>
    </source>
</evidence>
<dbReference type="EC" id="3.4.-.-" evidence="8"/>
<comment type="similarity">
    <text evidence="1 8">Belongs to the SOS response-associated peptidase family.</text>
</comment>
<dbReference type="GO" id="GO:0016829">
    <property type="term" value="F:lyase activity"/>
    <property type="evidence" value="ECO:0007669"/>
    <property type="project" value="UniProtKB-KW"/>
</dbReference>
<evidence type="ECO:0000313" key="10">
    <source>
        <dbReference type="Proteomes" id="UP000272560"/>
    </source>
</evidence>
<evidence type="ECO:0000256" key="3">
    <source>
        <dbReference type="ARBA" id="ARBA00022763"/>
    </source>
</evidence>
<evidence type="ECO:0000256" key="4">
    <source>
        <dbReference type="ARBA" id="ARBA00022801"/>
    </source>
</evidence>
<protein>
    <recommendedName>
        <fullName evidence="8">Abasic site processing protein</fullName>
        <ecNumber evidence="8">3.4.-.-</ecNumber>
    </recommendedName>
</protein>
<accession>A0A3A5M2S5</accession>
<keyword evidence="6" id="KW-0238">DNA-binding</keyword>
<proteinExistence type="inferred from homology"/>
<sequence>MSEHVPFTDYKAAIRDAFSVDESFEDELKPSWNVASMQGIPFVSEQLREDELVRCLEIARWGLVPVWSKDPKAGARMINARSETVTEKPSFRTAAAKRRSIIPANGYYEWQKNEDGTKTPHYLHAEDEHQLLGFAGLYEFWPDPSKEENAEDKWLVTATILTRAAHDALGHIHDRTPVIIPKDLQDQWLDPTMTARDEVQHFIDTIPEPNLVPRIVSKEVGSVRNNGPELIRPA</sequence>
<keyword evidence="3" id="KW-0227">DNA damage</keyword>
<keyword evidence="2 8" id="KW-0645">Protease</keyword>
<evidence type="ECO:0000256" key="8">
    <source>
        <dbReference type="RuleBase" id="RU364100"/>
    </source>
</evidence>
<dbReference type="Proteomes" id="UP000272560">
    <property type="component" value="Unassembled WGS sequence"/>
</dbReference>
<dbReference type="PANTHER" id="PTHR13604:SF0">
    <property type="entry name" value="ABASIC SITE PROCESSING PROTEIN HMCES"/>
    <property type="match status" value="1"/>
</dbReference>
<keyword evidence="7" id="KW-0456">Lyase</keyword>
<gene>
    <name evidence="9" type="ORF">D6T63_15900</name>
</gene>
<dbReference type="GO" id="GO:0003697">
    <property type="term" value="F:single-stranded DNA binding"/>
    <property type="evidence" value="ECO:0007669"/>
    <property type="project" value="InterPro"/>
</dbReference>
<dbReference type="GO" id="GO:0008233">
    <property type="term" value="F:peptidase activity"/>
    <property type="evidence" value="ECO:0007669"/>
    <property type="project" value="UniProtKB-KW"/>
</dbReference>
<keyword evidence="10" id="KW-1185">Reference proteome</keyword>
<evidence type="ECO:0000256" key="5">
    <source>
        <dbReference type="ARBA" id="ARBA00023124"/>
    </source>
</evidence>
<dbReference type="OrthoDB" id="9782620at2"/>
<comment type="caution">
    <text evidence="9">The sequence shown here is derived from an EMBL/GenBank/DDBJ whole genome shotgun (WGS) entry which is preliminary data.</text>
</comment>
<evidence type="ECO:0000256" key="6">
    <source>
        <dbReference type="ARBA" id="ARBA00023125"/>
    </source>
</evidence>
<organism evidence="9 10">
    <name type="scientific">Arthrobacter cheniae</name>
    <dbReference type="NCBI Taxonomy" id="1258888"/>
    <lineage>
        <taxon>Bacteria</taxon>
        <taxon>Bacillati</taxon>
        <taxon>Actinomycetota</taxon>
        <taxon>Actinomycetes</taxon>
        <taxon>Micrococcales</taxon>
        <taxon>Micrococcaceae</taxon>
        <taxon>Arthrobacter</taxon>
    </lineage>
</organism>
<dbReference type="SUPFAM" id="SSF143081">
    <property type="entry name" value="BB1717-like"/>
    <property type="match status" value="1"/>
</dbReference>
<keyword evidence="4 8" id="KW-0378">Hydrolase</keyword>
<dbReference type="Pfam" id="PF02586">
    <property type="entry name" value="SRAP"/>
    <property type="match status" value="1"/>
</dbReference>
<dbReference type="AlphaFoldDB" id="A0A3A5M2S5"/>
<dbReference type="EMBL" id="QZVT01000010">
    <property type="protein sequence ID" value="RJT76983.1"/>
    <property type="molecule type" value="Genomic_DNA"/>
</dbReference>
<dbReference type="Gene3D" id="3.90.1680.10">
    <property type="entry name" value="SOS response associated peptidase-like"/>
    <property type="match status" value="1"/>
</dbReference>
<dbReference type="GO" id="GO:0006508">
    <property type="term" value="P:proteolysis"/>
    <property type="evidence" value="ECO:0007669"/>
    <property type="project" value="UniProtKB-KW"/>
</dbReference>
<dbReference type="PANTHER" id="PTHR13604">
    <property type="entry name" value="DC12-RELATED"/>
    <property type="match status" value="1"/>
</dbReference>